<sequence length="63" mass="7709">MRTMLIQSLFLQNQNLDSLPKIINWQRGERFDKKQNIQVDDLSCFFIDRYYWFIALANINFSF</sequence>
<gene>
    <name evidence="1" type="ORF">ACA29_20915</name>
</gene>
<evidence type="ECO:0000313" key="1">
    <source>
        <dbReference type="EMBL" id="KRG09699.1"/>
    </source>
</evidence>
<comment type="caution">
    <text evidence="1">The sequence shown here is derived from an EMBL/GenBank/DDBJ whole genome shotgun (WGS) entry which is preliminary data.</text>
</comment>
<dbReference type="EMBL" id="LGPB01000137">
    <property type="protein sequence ID" value="KRG09699.1"/>
    <property type="molecule type" value="Genomic_DNA"/>
</dbReference>
<organism evidence="1 2">
    <name type="scientific">Lederbergia galactosidilytica</name>
    <dbReference type="NCBI Taxonomy" id="217031"/>
    <lineage>
        <taxon>Bacteria</taxon>
        <taxon>Bacillati</taxon>
        <taxon>Bacillota</taxon>
        <taxon>Bacilli</taxon>
        <taxon>Bacillales</taxon>
        <taxon>Bacillaceae</taxon>
        <taxon>Lederbergia</taxon>
    </lineage>
</organism>
<reference evidence="1 2" key="1">
    <citation type="submission" date="2015-06" db="EMBL/GenBank/DDBJ databases">
        <title>Genome sequencing project of Bacillus galactosidilyticus PL133.</title>
        <authorList>
            <person name="Gaiero J."/>
            <person name="Nicol R."/>
            <person name="Habash M."/>
        </authorList>
    </citation>
    <scope>NUCLEOTIDE SEQUENCE [LARGE SCALE GENOMIC DNA]</scope>
    <source>
        <strain evidence="1 2">PL133</strain>
    </source>
</reference>
<dbReference type="Proteomes" id="UP000053881">
    <property type="component" value="Unassembled WGS sequence"/>
</dbReference>
<name>A0A0Q9Y2E9_9BACI</name>
<protein>
    <submittedName>
        <fullName evidence="1">Uncharacterized protein</fullName>
    </submittedName>
</protein>
<dbReference type="PATRIC" id="fig|217031.4.peg.7106"/>
<evidence type="ECO:0000313" key="2">
    <source>
        <dbReference type="Proteomes" id="UP000053881"/>
    </source>
</evidence>
<dbReference type="AlphaFoldDB" id="A0A0Q9Y2E9"/>
<proteinExistence type="predicted"/>
<accession>A0A0Q9Y2E9</accession>